<proteinExistence type="predicted"/>
<dbReference type="RefSeq" id="XP_018251876.1">
    <property type="nucleotide sequence ID" value="XM_018401267.1"/>
</dbReference>
<dbReference type="AlphaFoldDB" id="A0A0J9VSU3"/>
<reference evidence="1" key="1">
    <citation type="submission" date="2007-04" db="EMBL/GenBank/DDBJ databases">
        <authorList>
            <consortium name="The Broad Institute Genome Sequencing Platform"/>
            <person name="Birren B."/>
            <person name="Lander E."/>
            <person name="Galagan J."/>
            <person name="Nusbaum C."/>
            <person name="Devon K."/>
            <person name="Ma L.-J."/>
            <person name="Jaffe D."/>
            <person name="Butler J."/>
            <person name="Alvarez P."/>
            <person name="Gnerre S."/>
            <person name="Grabherr M."/>
            <person name="Kleber M."/>
            <person name="Mauceli E."/>
            <person name="Brockman W."/>
            <person name="MacCallum I.A."/>
            <person name="Young S."/>
            <person name="LaButti K."/>
            <person name="DeCaprio D."/>
            <person name="Crawford M."/>
            <person name="Koehrsen M."/>
            <person name="Engels R."/>
            <person name="Montgomery P."/>
            <person name="Pearson M."/>
            <person name="Howarth C."/>
            <person name="Larson L."/>
            <person name="White J."/>
            <person name="O'Leary S."/>
            <person name="Kodira C."/>
            <person name="Zeng Q."/>
            <person name="Yandava C."/>
            <person name="Alvarado L."/>
            <person name="Kistler C."/>
            <person name="Shim W.-B."/>
            <person name="Kang S."/>
            <person name="Woloshuk C."/>
        </authorList>
    </citation>
    <scope>NUCLEOTIDE SEQUENCE</scope>
    <source>
        <strain evidence="1">4287</strain>
    </source>
</reference>
<dbReference type="EMBL" id="DS231713">
    <property type="protein sequence ID" value="KNB13831.1"/>
    <property type="molecule type" value="Genomic_DNA"/>
</dbReference>
<dbReference type="RefSeq" id="XP_018253574.1">
    <property type="nucleotide sequence ID" value="XM_018401701.1"/>
</dbReference>
<gene>
    <name evidence="1" type="ORF">FOXG_20940</name>
    <name evidence="2" type="ORF">FOXG_21367</name>
</gene>
<dbReference type="EMBL" id="DS231716">
    <property type="protein sequence ID" value="KNB15529.1"/>
    <property type="molecule type" value="Genomic_DNA"/>
</dbReference>
<protein>
    <submittedName>
        <fullName evidence="1">Uncharacterized protein</fullName>
    </submittedName>
</protein>
<sequence>MSVEERQSDNLGLENTFQSDAASECRFRIPRKDQIHSLELLSQREEVKKQGESVQGLERR</sequence>
<reference evidence="1" key="2">
    <citation type="journal article" date="2010" name="Nature">
        <title>Comparative genomics reveals mobile pathogenicity chromosomes in Fusarium.</title>
        <authorList>
            <person name="Ma L.J."/>
            <person name="van der Does H.C."/>
            <person name="Borkovich K.A."/>
            <person name="Coleman J.J."/>
            <person name="Daboussi M.J."/>
            <person name="Di Pietro A."/>
            <person name="Dufresne M."/>
            <person name="Freitag M."/>
            <person name="Grabherr M."/>
            <person name="Henrissat B."/>
            <person name="Houterman P.M."/>
            <person name="Kang S."/>
            <person name="Shim W.B."/>
            <person name="Woloshuk C."/>
            <person name="Xie X."/>
            <person name="Xu J.R."/>
            <person name="Antoniw J."/>
            <person name="Baker S.E."/>
            <person name="Bluhm B.H."/>
            <person name="Breakspear A."/>
            <person name="Brown D.W."/>
            <person name="Butchko R.A."/>
            <person name="Chapman S."/>
            <person name="Coulson R."/>
            <person name="Coutinho P.M."/>
            <person name="Danchin E.G."/>
            <person name="Diener A."/>
            <person name="Gale L.R."/>
            <person name="Gardiner D.M."/>
            <person name="Goff S."/>
            <person name="Hammond-Kosack K.E."/>
            <person name="Hilburn K."/>
            <person name="Hua-Van A."/>
            <person name="Jonkers W."/>
            <person name="Kazan K."/>
            <person name="Kodira C.D."/>
            <person name="Koehrsen M."/>
            <person name="Kumar L."/>
            <person name="Lee Y.H."/>
            <person name="Li L."/>
            <person name="Manners J.M."/>
            <person name="Miranda-Saavedra D."/>
            <person name="Mukherjee M."/>
            <person name="Park G."/>
            <person name="Park J."/>
            <person name="Park S.Y."/>
            <person name="Proctor R.H."/>
            <person name="Regev A."/>
            <person name="Ruiz-Roldan M.C."/>
            <person name="Sain D."/>
            <person name="Sakthikumar S."/>
            <person name="Sykes S."/>
            <person name="Schwartz D.C."/>
            <person name="Turgeon B.G."/>
            <person name="Wapinski I."/>
            <person name="Yoder O."/>
            <person name="Young S."/>
            <person name="Zeng Q."/>
            <person name="Zhou S."/>
            <person name="Galagan J."/>
            <person name="Cuomo C.A."/>
            <person name="Kistler H.C."/>
            <person name="Rep M."/>
        </authorList>
    </citation>
    <scope>NUCLEOTIDE SEQUENCE [LARGE SCALE GENOMIC DNA]</scope>
    <source>
        <strain evidence="1">4287</strain>
    </source>
</reference>
<evidence type="ECO:0000313" key="1">
    <source>
        <dbReference type="EMBL" id="KNB13831.1"/>
    </source>
</evidence>
<name>A0A0J9VSU3_FUSO4</name>
<dbReference type="GeneID" id="28961646"/>
<dbReference type="KEGG" id="fox:FOXG_20940"/>
<evidence type="ECO:0000313" key="3">
    <source>
        <dbReference type="Proteomes" id="UP000009097"/>
    </source>
</evidence>
<dbReference type="KEGG" id="fox:FOXG_21367"/>
<dbReference type="VEuPathDB" id="FungiDB:FOXG_21367"/>
<dbReference type="Proteomes" id="UP000009097">
    <property type="component" value="Unassembled WGS sequence"/>
</dbReference>
<dbReference type="GeneID" id="28962073"/>
<evidence type="ECO:0000313" key="2">
    <source>
        <dbReference type="EMBL" id="KNB15529.1"/>
    </source>
</evidence>
<accession>A0A0J9VSU3</accession>
<dbReference type="VEuPathDB" id="FungiDB:FOXG_20940"/>
<organism evidence="1 3">
    <name type="scientific">Fusarium oxysporum f. sp. lycopersici (strain 4287 / CBS 123668 / FGSC 9935 / NRRL 34936)</name>
    <name type="common">Fusarium vascular wilt of tomato</name>
    <dbReference type="NCBI Taxonomy" id="426428"/>
    <lineage>
        <taxon>Eukaryota</taxon>
        <taxon>Fungi</taxon>
        <taxon>Dikarya</taxon>
        <taxon>Ascomycota</taxon>
        <taxon>Pezizomycotina</taxon>
        <taxon>Sordariomycetes</taxon>
        <taxon>Hypocreomycetidae</taxon>
        <taxon>Hypocreales</taxon>
        <taxon>Nectriaceae</taxon>
        <taxon>Fusarium</taxon>
        <taxon>Fusarium oxysporum species complex</taxon>
    </lineage>
</organism>